<name>A0A2R8FD91_9VIRU</name>
<organism evidence="3">
    <name type="scientific">Brazilian cedratvirus IHUMI</name>
    <dbReference type="NCBI Taxonomy" id="2126980"/>
    <lineage>
        <taxon>Viruses</taxon>
        <taxon>Pithoviruses</taxon>
        <taxon>Orthocedratvirinae</taxon>
        <taxon>Alphacedratvirus</taxon>
        <taxon>Alphacedratvirus brasiliense</taxon>
    </lineage>
</organism>
<dbReference type="EMBL" id="LT994651">
    <property type="protein sequence ID" value="SPN78983.1"/>
    <property type="molecule type" value="Genomic_DNA"/>
</dbReference>
<keyword evidence="2" id="KW-1133">Transmembrane helix</keyword>
<protein>
    <submittedName>
        <fullName evidence="3">Mannosyl phosphorylinositol ceramide synthase</fullName>
    </submittedName>
</protein>
<dbReference type="InterPro" id="IPR007577">
    <property type="entry name" value="GlycoTrfase_DXD_sugar-bd_CS"/>
</dbReference>
<keyword evidence="2" id="KW-0812">Transmembrane</keyword>
<dbReference type="GO" id="GO:0051999">
    <property type="term" value="P:mannosyl-inositol phosphorylceramide biosynthetic process"/>
    <property type="evidence" value="ECO:0007669"/>
    <property type="project" value="TreeGrafter"/>
</dbReference>
<sequence length="249" mass="28398">MAIPKIIMQTWKTHEVPEKWQSSPQAISRLMPEYQYYLFSDEDNERFVRKCFPQYLPLWNSLKYGIQKADVVRYMFLYQYGGYYLDLDLEPQKSFDELPQAELLLVPSANNKNCLTNSFLGSVPKHPFWLELLDNLNKPPAWALGKHLEVMYSTGPGILNKVIKNSSFSFLSLSPLLLGSACICNYNKESPGTFFKTLEGGSWLSPEYMFFMKLFLCSGTTLLAVVLGVLLVLVVLSLTFLRFPSGSLA</sequence>
<dbReference type="Pfam" id="PF04488">
    <property type="entry name" value="Gly_transf_sug"/>
    <property type="match status" value="1"/>
</dbReference>
<keyword evidence="2" id="KW-0472">Membrane</keyword>
<keyword evidence="1" id="KW-0808">Transferase</keyword>
<dbReference type="GO" id="GO:0000030">
    <property type="term" value="F:mannosyltransferase activity"/>
    <property type="evidence" value="ECO:0007669"/>
    <property type="project" value="TreeGrafter"/>
</dbReference>
<gene>
    <name evidence="3" type="ORF">BRZCDTV_96</name>
</gene>
<evidence type="ECO:0000256" key="2">
    <source>
        <dbReference type="SAM" id="Phobius"/>
    </source>
</evidence>
<evidence type="ECO:0000313" key="3">
    <source>
        <dbReference type="EMBL" id="SPN78983.1"/>
    </source>
</evidence>
<evidence type="ECO:0000313" key="4">
    <source>
        <dbReference type="Proteomes" id="UP000273054"/>
    </source>
</evidence>
<accession>A0A2R8FD91</accession>
<proteinExistence type="predicted"/>
<dbReference type="Proteomes" id="UP000273054">
    <property type="component" value="Segment"/>
</dbReference>
<dbReference type="PANTHER" id="PTHR32385:SF15">
    <property type="entry name" value="INOSITOL PHOSPHOCERAMIDE MANNOSYLTRANSFERASE 1"/>
    <property type="match status" value="1"/>
</dbReference>
<dbReference type="GO" id="GO:0016020">
    <property type="term" value="C:membrane"/>
    <property type="evidence" value="ECO:0007669"/>
    <property type="project" value="GOC"/>
</dbReference>
<dbReference type="Gene3D" id="3.90.550.20">
    <property type="match status" value="1"/>
</dbReference>
<dbReference type="SUPFAM" id="SSF53448">
    <property type="entry name" value="Nucleotide-diphospho-sugar transferases"/>
    <property type="match status" value="1"/>
</dbReference>
<dbReference type="InterPro" id="IPR051706">
    <property type="entry name" value="Glycosyltransferase_domain"/>
</dbReference>
<feature type="transmembrane region" description="Helical" evidence="2">
    <location>
        <begin position="208"/>
        <end position="241"/>
    </location>
</feature>
<keyword evidence="4" id="KW-1185">Reference proteome</keyword>
<dbReference type="PANTHER" id="PTHR32385">
    <property type="entry name" value="MANNOSYL PHOSPHORYLINOSITOL CERAMIDE SYNTHASE"/>
    <property type="match status" value="1"/>
</dbReference>
<evidence type="ECO:0000256" key="1">
    <source>
        <dbReference type="ARBA" id="ARBA00022679"/>
    </source>
</evidence>
<dbReference type="InterPro" id="IPR029044">
    <property type="entry name" value="Nucleotide-diphossugar_trans"/>
</dbReference>
<reference evidence="3" key="1">
    <citation type="submission" date="2018-03" db="EMBL/GenBank/DDBJ databases">
        <authorList>
            <consortium name="Urmite Genomes"/>
        </authorList>
    </citation>
    <scope>NUCLEOTIDE SEQUENCE [LARGE SCALE GENOMIC DNA]</scope>
    <source>
        <strain evidence="3">IHUMI-27.7</strain>
    </source>
</reference>